<dbReference type="InterPro" id="IPR006941">
    <property type="entry name" value="RNase_CAF1"/>
</dbReference>
<keyword evidence="16" id="KW-1185">Reference proteome</keyword>
<keyword evidence="10" id="KW-0269">Exonuclease</keyword>
<evidence type="ECO:0000256" key="3">
    <source>
        <dbReference type="ARBA" id="ARBA00004496"/>
    </source>
</evidence>
<evidence type="ECO:0000256" key="1">
    <source>
        <dbReference type="ARBA" id="ARBA00001663"/>
    </source>
</evidence>
<sequence length="370" mass="42114">MPSLRPSTRDTHIIDQWIDSAGVNHAIVDVWQDNLEEEMATIQELINTYTFIAMDTEFPGEVYTTPPTTSSGFATYDKVRANVDQLKLIQLGITLTTKDNKLPQGKCSWQFNFEFDKDVDRINKESLTLLSDSGFNFDTHKREGIAPFHFAELLTISGLVLNDNITWVTFQAGYDFAYLLKMVTGRNLPIMLHDFNTHLKEWFPRVYDIRIITDRKGSLNSLAAFFNIVRHGTKHQAGSDSLLTSETYFRVAEQRFHNKREDISYLNRIAGIDDDFDHYPYAPTKFAGTKSHYATTQIPPGAGGSPNPFNPTRSMAHQQLQYGFSAPMFIPQHPIQSQQYMQMMPGQPTFGQYGYASVPPPNYANPQMPM</sequence>
<evidence type="ECO:0000313" key="15">
    <source>
        <dbReference type="EMBL" id="KAK2956605.1"/>
    </source>
</evidence>
<gene>
    <name evidence="15" type="ORF">BLNAU_8445</name>
</gene>
<evidence type="ECO:0000256" key="11">
    <source>
        <dbReference type="ARBA" id="ARBA00022884"/>
    </source>
</evidence>
<dbReference type="SUPFAM" id="SSF53098">
    <property type="entry name" value="Ribonuclease H-like"/>
    <property type="match status" value="1"/>
</dbReference>
<dbReference type="InterPro" id="IPR036397">
    <property type="entry name" value="RNaseH_sf"/>
</dbReference>
<dbReference type="GO" id="GO:0004535">
    <property type="term" value="F:poly(A)-specific ribonuclease activity"/>
    <property type="evidence" value="ECO:0007669"/>
    <property type="project" value="UniProtKB-EC"/>
</dbReference>
<keyword evidence="14" id="KW-0539">Nucleus</keyword>
<evidence type="ECO:0000256" key="4">
    <source>
        <dbReference type="ARBA" id="ARBA00008372"/>
    </source>
</evidence>
<comment type="subcellular location">
    <subcellularLocation>
        <location evidence="3">Cytoplasm</location>
    </subcellularLocation>
    <subcellularLocation>
        <location evidence="2">Nucleus</location>
    </subcellularLocation>
</comment>
<accession>A0ABQ9XYQ2</accession>
<evidence type="ECO:0000256" key="2">
    <source>
        <dbReference type="ARBA" id="ARBA00004123"/>
    </source>
</evidence>
<proteinExistence type="inferred from homology"/>
<evidence type="ECO:0000256" key="6">
    <source>
        <dbReference type="ARBA" id="ARBA00022490"/>
    </source>
</evidence>
<dbReference type="Pfam" id="PF04857">
    <property type="entry name" value="CAF1"/>
    <property type="match status" value="2"/>
</dbReference>
<comment type="caution">
    <text evidence="15">The sequence shown here is derived from an EMBL/GenBank/DDBJ whole genome shotgun (WGS) entry which is preliminary data.</text>
</comment>
<dbReference type="InterPro" id="IPR012337">
    <property type="entry name" value="RNaseH-like_sf"/>
</dbReference>
<evidence type="ECO:0000256" key="10">
    <source>
        <dbReference type="ARBA" id="ARBA00022839"/>
    </source>
</evidence>
<name>A0ABQ9XYQ2_9EUKA</name>
<evidence type="ECO:0000256" key="8">
    <source>
        <dbReference type="ARBA" id="ARBA00022723"/>
    </source>
</evidence>
<protein>
    <recommendedName>
        <fullName evidence="5">poly(A)-specific ribonuclease</fullName>
        <ecNumber evidence="5">3.1.13.4</ecNumber>
    </recommendedName>
</protein>
<dbReference type="EC" id="3.1.13.4" evidence="5"/>
<dbReference type="Proteomes" id="UP001281761">
    <property type="component" value="Unassembled WGS sequence"/>
</dbReference>
<comment type="catalytic activity">
    <reaction evidence="1">
        <text>Exonucleolytic cleavage of poly(A) to 5'-AMP.</text>
        <dbReference type="EC" id="3.1.13.4"/>
    </reaction>
</comment>
<evidence type="ECO:0000256" key="5">
    <source>
        <dbReference type="ARBA" id="ARBA00012161"/>
    </source>
</evidence>
<dbReference type="EMBL" id="JARBJD010000054">
    <property type="protein sequence ID" value="KAK2956605.1"/>
    <property type="molecule type" value="Genomic_DNA"/>
</dbReference>
<evidence type="ECO:0000313" key="16">
    <source>
        <dbReference type="Proteomes" id="UP001281761"/>
    </source>
</evidence>
<dbReference type="Gene3D" id="3.30.420.10">
    <property type="entry name" value="Ribonuclease H-like superfamily/Ribonuclease H"/>
    <property type="match status" value="1"/>
</dbReference>
<comment type="similarity">
    <text evidence="4">Belongs to the CAF1 family.</text>
</comment>
<evidence type="ECO:0000256" key="12">
    <source>
        <dbReference type="ARBA" id="ARBA00023015"/>
    </source>
</evidence>
<keyword evidence="8" id="KW-0479">Metal-binding</keyword>
<organism evidence="15 16">
    <name type="scientific">Blattamonas nauphoetae</name>
    <dbReference type="NCBI Taxonomy" id="2049346"/>
    <lineage>
        <taxon>Eukaryota</taxon>
        <taxon>Metamonada</taxon>
        <taxon>Preaxostyla</taxon>
        <taxon>Oxymonadida</taxon>
        <taxon>Blattamonas</taxon>
    </lineage>
</organism>
<evidence type="ECO:0000256" key="9">
    <source>
        <dbReference type="ARBA" id="ARBA00022801"/>
    </source>
</evidence>
<dbReference type="PANTHER" id="PTHR10797">
    <property type="entry name" value="CCR4-NOT TRANSCRIPTION COMPLEX SUBUNIT"/>
    <property type="match status" value="1"/>
</dbReference>
<keyword evidence="6" id="KW-0963">Cytoplasm</keyword>
<dbReference type="InterPro" id="IPR039637">
    <property type="entry name" value="CNOT7/CNOT8/Pop2"/>
</dbReference>
<evidence type="ECO:0000256" key="14">
    <source>
        <dbReference type="ARBA" id="ARBA00023242"/>
    </source>
</evidence>
<keyword evidence="9 15" id="KW-0378">Hydrolase</keyword>
<keyword evidence="7" id="KW-0540">Nuclease</keyword>
<evidence type="ECO:0000256" key="13">
    <source>
        <dbReference type="ARBA" id="ARBA00023163"/>
    </source>
</evidence>
<keyword evidence="11" id="KW-0694">RNA-binding</keyword>
<evidence type="ECO:0000256" key="7">
    <source>
        <dbReference type="ARBA" id="ARBA00022722"/>
    </source>
</evidence>
<reference evidence="15 16" key="1">
    <citation type="journal article" date="2022" name="bioRxiv">
        <title>Genomics of Preaxostyla Flagellates Illuminates Evolutionary Transitions and the Path Towards Mitochondrial Loss.</title>
        <authorList>
            <person name="Novak L.V.F."/>
            <person name="Treitli S.C."/>
            <person name="Pyrih J."/>
            <person name="Halakuc P."/>
            <person name="Pipaliya S.V."/>
            <person name="Vacek V."/>
            <person name="Brzon O."/>
            <person name="Soukal P."/>
            <person name="Eme L."/>
            <person name="Dacks J.B."/>
            <person name="Karnkowska A."/>
            <person name="Elias M."/>
            <person name="Hampl V."/>
        </authorList>
    </citation>
    <scope>NUCLEOTIDE SEQUENCE [LARGE SCALE GENOMIC DNA]</scope>
    <source>
        <strain evidence="15">NAU3</strain>
        <tissue evidence="15">Gut</tissue>
    </source>
</reference>
<keyword evidence="12" id="KW-0805">Transcription regulation</keyword>
<keyword evidence="13" id="KW-0804">Transcription</keyword>